<evidence type="ECO:0000313" key="1">
    <source>
        <dbReference type="EMBL" id="KAF9456932.1"/>
    </source>
</evidence>
<evidence type="ECO:0000313" key="2">
    <source>
        <dbReference type="Proteomes" id="UP000807353"/>
    </source>
</evidence>
<name>A0A9P5XSI3_9AGAR</name>
<keyword evidence="2" id="KW-1185">Reference proteome</keyword>
<organism evidence="1 2">
    <name type="scientific">Collybia nuda</name>
    <dbReference type="NCBI Taxonomy" id="64659"/>
    <lineage>
        <taxon>Eukaryota</taxon>
        <taxon>Fungi</taxon>
        <taxon>Dikarya</taxon>
        <taxon>Basidiomycota</taxon>
        <taxon>Agaricomycotina</taxon>
        <taxon>Agaricomycetes</taxon>
        <taxon>Agaricomycetidae</taxon>
        <taxon>Agaricales</taxon>
        <taxon>Tricholomatineae</taxon>
        <taxon>Clitocybaceae</taxon>
        <taxon>Collybia</taxon>
    </lineage>
</organism>
<evidence type="ECO:0008006" key="3">
    <source>
        <dbReference type="Google" id="ProtNLM"/>
    </source>
</evidence>
<dbReference type="OrthoDB" id="3243659at2759"/>
<dbReference type="AlphaFoldDB" id="A0A9P5XSI3"/>
<comment type="caution">
    <text evidence="1">The sequence shown here is derived from an EMBL/GenBank/DDBJ whole genome shotgun (WGS) entry which is preliminary data.</text>
</comment>
<dbReference type="EMBL" id="MU150395">
    <property type="protein sequence ID" value="KAF9456932.1"/>
    <property type="molecule type" value="Genomic_DNA"/>
</dbReference>
<proteinExistence type="predicted"/>
<dbReference type="Proteomes" id="UP000807353">
    <property type="component" value="Unassembled WGS sequence"/>
</dbReference>
<gene>
    <name evidence="1" type="ORF">BDZ94DRAFT_1314665</name>
</gene>
<reference evidence="1" key="1">
    <citation type="submission" date="2020-11" db="EMBL/GenBank/DDBJ databases">
        <authorList>
            <consortium name="DOE Joint Genome Institute"/>
            <person name="Ahrendt S."/>
            <person name="Riley R."/>
            <person name="Andreopoulos W."/>
            <person name="Labutti K."/>
            <person name="Pangilinan J."/>
            <person name="Ruiz-Duenas F.J."/>
            <person name="Barrasa J.M."/>
            <person name="Sanchez-Garcia M."/>
            <person name="Camarero S."/>
            <person name="Miyauchi S."/>
            <person name="Serrano A."/>
            <person name="Linde D."/>
            <person name="Babiker R."/>
            <person name="Drula E."/>
            <person name="Ayuso-Fernandez I."/>
            <person name="Pacheco R."/>
            <person name="Padilla G."/>
            <person name="Ferreira P."/>
            <person name="Barriuso J."/>
            <person name="Kellner H."/>
            <person name="Castanera R."/>
            <person name="Alfaro M."/>
            <person name="Ramirez L."/>
            <person name="Pisabarro A.G."/>
            <person name="Kuo A."/>
            <person name="Tritt A."/>
            <person name="Lipzen A."/>
            <person name="He G."/>
            <person name="Yan M."/>
            <person name="Ng V."/>
            <person name="Cullen D."/>
            <person name="Martin F."/>
            <person name="Rosso M.-N."/>
            <person name="Henrissat B."/>
            <person name="Hibbett D."/>
            <person name="Martinez A.T."/>
            <person name="Grigoriev I.V."/>
        </authorList>
    </citation>
    <scope>NUCLEOTIDE SEQUENCE</scope>
    <source>
        <strain evidence="1">CBS 247.69</strain>
    </source>
</reference>
<sequence>MKVQWGLSYVMLNHAESLCPYVDMFVYVLGAKAETPDKHRKIDALSLSANEWGRVGMFYSLLSHADKAQQAFSSACVPTLFNAIPSIKSLHTAWNSCSNKLKYIAFHPALNAACEKLNDYYKKTSDSDAHVFAMLLHPTKKMNYFKKHWDDNLQDEVLIFAKIIFKERYELLNEECADTDSDKSDDEDTSADPSWPWLAKFQWYLNTSDILPEDMSVVEWWGVRRTLFVTAIGSYPLDQDLINRFNETVDDKSDVYRLPDIKDKSVFWI</sequence>
<dbReference type="SUPFAM" id="SSF53098">
    <property type="entry name" value="Ribonuclease H-like"/>
    <property type="match status" value="1"/>
</dbReference>
<dbReference type="InterPro" id="IPR012337">
    <property type="entry name" value="RNaseH-like_sf"/>
</dbReference>
<protein>
    <recommendedName>
        <fullName evidence="3">HAT C-terminal dimerisation domain-containing protein</fullName>
    </recommendedName>
</protein>
<accession>A0A9P5XSI3</accession>